<protein>
    <submittedName>
        <fullName evidence="2">Uncharacterized protein</fullName>
    </submittedName>
</protein>
<feature type="transmembrane region" description="Helical" evidence="1">
    <location>
        <begin position="174"/>
        <end position="193"/>
    </location>
</feature>
<feature type="transmembrane region" description="Helical" evidence="1">
    <location>
        <begin position="84"/>
        <end position="102"/>
    </location>
</feature>
<evidence type="ECO:0000256" key="1">
    <source>
        <dbReference type="SAM" id="Phobius"/>
    </source>
</evidence>
<feature type="transmembrane region" description="Helical" evidence="1">
    <location>
        <begin position="37"/>
        <end position="55"/>
    </location>
</feature>
<keyword evidence="1" id="KW-1133">Transmembrane helix</keyword>
<sequence>MSTGVLAVLSILILFILIYTGWFGGLSADLGWSSLQIAGGLLFAFFITVVSPVQIHPAYEIEPGIFVVFIIFLMLFFRVPSSSILFICLHIIFLGTILFMYHEVTDAQTEWDDFTFRLGTVCLMTIFPLCLRKGLLERLLVQVGALVYAYGLVLLVYKEVFQPLPIGSDDFLDTFWICLIHIMVFHYGSKVVVKNLRKVQEIFSFQRK</sequence>
<organism evidence="2 3">
    <name type="scientific">Thermoflavimicrobium dichotomicum</name>
    <dbReference type="NCBI Taxonomy" id="46223"/>
    <lineage>
        <taxon>Bacteria</taxon>
        <taxon>Bacillati</taxon>
        <taxon>Bacillota</taxon>
        <taxon>Bacilli</taxon>
        <taxon>Bacillales</taxon>
        <taxon>Thermoactinomycetaceae</taxon>
        <taxon>Thermoflavimicrobium</taxon>
    </lineage>
</organism>
<dbReference type="STRING" id="46223.SAMN05421852_11318"/>
<keyword evidence="3" id="KW-1185">Reference proteome</keyword>
<feature type="transmembrane region" description="Helical" evidence="1">
    <location>
        <begin position="114"/>
        <end position="132"/>
    </location>
</feature>
<feature type="transmembrane region" description="Helical" evidence="1">
    <location>
        <begin position="6"/>
        <end position="25"/>
    </location>
</feature>
<feature type="transmembrane region" description="Helical" evidence="1">
    <location>
        <begin position="139"/>
        <end position="158"/>
    </location>
</feature>
<gene>
    <name evidence="2" type="ORF">SAMN05421852_11318</name>
</gene>
<dbReference type="Proteomes" id="UP000199545">
    <property type="component" value="Unassembled WGS sequence"/>
</dbReference>
<name>A0A1I3SHL0_9BACL</name>
<feature type="transmembrane region" description="Helical" evidence="1">
    <location>
        <begin position="61"/>
        <end position="77"/>
    </location>
</feature>
<dbReference type="RefSeq" id="WP_093230777.1">
    <property type="nucleotide sequence ID" value="NZ_FORR01000013.1"/>
</dbReference>
<evidence type="ECO:0000313" key="2">
    <source>
        <dbReference type="EMBL" id="SFJ57582.1"/>
    </source>
</evidence>
<keyword evidence="1" id="KW-0812">Transmembrane</keyword>
<proteinExistence type="predicted"/>
<dbReference type="AlphaFoldDB" id="A0A1I3SHL0"/>
<evidence type="ECO:0000313" key="3">
    <source>
        <dbReference type="Proteomes" id="UP000199545"/>
    </source>
</evidence>
<dbReference type="EMBL" id="FORR01000013">
    <property type="protein sequence ID" value="SFJ57582.1"/>
    <property type="molecule type" value="Genomic_DNA"/>
</dbReference>
<keyword evidence="1" id="KW-0472">Membrane</keyword>
<accession>A0A1I3SHL0</accession>
<reference evidence="2 3" key="1">
    <citation type="submission" date="2016-10" db="EMBL/GenBank/DDBJ databases">
        <authorList>
            <person name="de Groot N.N."/>
        </authorList>
    </citation>
    <scope>NUCLEOTIDE SEQUENCE [LARGE SCALE GENOMIC DNA]</scope>
    <source>
        <strain evidence="2 3">DSM 44778</strain>
    </source>
</reference>
<dbReference type="OrthoDB" id="2990151at2"/>